<accession>A0A1I7SBT8</accession>
<sequence length="111" mass="12829">MPNVFHFQRVIFSNLFKTSSHRSIRRQVVQFVRKFDGAKNRGLLNKFLFGKSLALVGLTLRQAECRAKVSKSLRSEGQRLPAPEVSWKELFRLIRPYLHWLLTAIAVSAAF</sequence>
<dbReference type="Proteomes" id="UP000095284">
    <property type="component" value="Unplaced"/>
</dbReference>
<evidence type="ECO:0000313" key="1">
    <source>
        <dbReference type="Proteomes" id="UP000095284"/>
    </source>
</evidence>
<dbReference type="WBParaSite" id="BXY_1048700.1">
    <property type="protein sequence ID" value="BXY_1048700.1"/>
    <property type="gene ID" value="BXY_1048700"/>
</dbReference>
<dbReference type="AlphaFoldDB" id="A0A1I7SBT8"/>
<evidence type="ECO:0000313" key="2">
    <source>
        <dbReference type="WBParaSite" id="BXY_1048700.1"/>
    </source>
</evidence>
<protein>
    <submittedName>
        <fullName evidence="2">LETM1 domain-containing protein</fullName>
    </submittedName>
</protein>
<organism evidence="1 2">
    <name type="scientific">Bursaphelenchus xylophilus</name>
    <name type="common">Pinewood nematode worm</name>
    <name type="synonym">Aphelenchoides xylophilus</name>
    <dbReference type="NCBI Taxonomy" id="6326"/>
    <lineage>
        <taxon>Eukaryota</taxon>
        <taxon>Metazoa</taxon>
        <taxon>Ecdysozoa</taxon>
        <taxon>Nematoda</taxon>
        <taxon>Chromadorea</taxon>
        <taxon>Rhabditida</taxon>
        <taxon>Tylenchina</taxon>
        <taxon>Tylenchomorpha</taxon>
        <taxon>Aphelenchoidea</taxon>
        <taxon>Aphelenchoididae</taxon>
        <taxon>Bursaphelenchus</taxon>
    </lineage>
</organism>
<proteinExistence type="predicted"/>
<reference evidence="2" key="1">
    <citation type="submission" date="2016-11" db="UniProtKB">
        <authorList>
            <consortium name="WormBaseParasite"/>
        </authorList>
    </citation>
    <scope>IDENTIFICATION</scope>
</reference>
<name>A0A1I7SBT8_BURXY</name>